<dbReference type="SFLD" id="SFLDF00562">
    <property type="entry name" value="HemN-like__clustered_with_heat"/>
    <property type="match status" value="1"/>
</dbReference>
<keyword evidence="5" id="KW-1185">Reference proteome</keyword>
<comment type="subcellular location">
    <subcellularLocation>
        <location evidence="2">Cytoplasm</location>
    </subcellularLocation>
</comment>
<keyword evidence="2" id="KW-0143">Chaperone</keyword>
<dbReference type="GO" id="GO:0046872">
    <property type="term" value="F:metal ion binding"/>
    <property type="evidence" value="ECO:0007669"/>
    <property type="project" value="UniProtKB-UniRule"/>
</dbReference>
<comment type="caution">
    <text evidence="4">The sequence shown here is derived from an EMBL/GenBank/DDBJ whole genome shotgun (WGS) entry which is preliminary data.</text>
</comment>
<dbReference type="AlphaFoldDB" id="A0A5M6ZH15"/>
<gene>
    <name evidence="4" type="primary">hemW</name>
    <name evidence="4" type="ORF">F1654_09820</name>
</gene>
<evidence type="ECO:0000259" key="3">
    <source>
        <dbReference type="PROSITE" id="PS51918"/>
    </source>
</evidence>
<dbReference type="Proteomes" id="UP000325122">
    <property type="component" value="Unassembled WGS sequence"/>
</dbReference>
<protein>
    <recommendedName>
        <fullName evidence="2">Heme chaperone HemW</fullName>
    </recommendedName>
</protein>
<comment type="function">
    <text evidence="2">Probably acts as a heme chaperone, transferring heme to an unknown acceptor. Binds one molecule of heme per monomer, possibly covalently. Binds 1 [4Fe-4S] cluster. The cluster is coordinated with 3 cysteines and an exchangeable S-adenosyl-L-methionine.</text>
</comment>
<dbReference type="Gene3D" id="3.30.750.200">
    <property type="match status" value="1"/>
</dbReference>
<dbReference type="InterPro" id="IPR058240">
    <property type="entry name" value="rSAM_sf"/>
</dbReference>
<dbReference type="Pfam" id="PF04055">
    <property type="entry name" value="Radical_SAM"/>
    <property type="match status" value="1"/>
</dbReference>
<dbReference type="SFLD" id="SFLDS00029">
    <property type="entry name" value="Radical_SAM"/>
    <property type="match status" value="1"/>
</dbReference>
<dbReference type="GO" id="GO:0051539">
    <property type="term" value="F:4 iron, 4 sulfur cluster binding"/>
    <property type="evidence" value="ECO:0007669"/>
    <property type="project" value="UniProtKB-UniRule"/>
</dbReference>
<accession>A0A5M6ZH15</accession>
<sequence length="382" mass="40197">MSPAPAALGLYVHWPYCARICPYCDFNVYKAANADADALTAAILADLDHWRARTGPRALASVHFGGGTPSLMNPSQVAAVLDRAETLWGLAPGAEIGLEANPKEAPAFAGLAQAGINRLSLGVQALDDASLARLGRDHDAAMALKAAEAAQRQFARVSIDLIYAREGQSPDGWARELGRALDLGLDHLSLYQLTIEPGTAFARQAERGSLIPPPDDAAADMYLLTQGMTEAAGLPAYEISNHARSAAHHSVHNRLYWEGANWIGVGPGAHSRLGAHARGGRVAAEAARRPADYIAGAASGAAQSLETLDARAEAIERVLMGLRLVEEGLDTDRLAALTGHGVDEDGLTRALARGHVRREGSRLVLTRSGRAFADSAAALLAP</sequence>
<name>A0A5M6ZH15_9PROT</name>
<comment type="similarity">
    <text evidence="1">Belongs to the anaerobic coproporphyrinogen-III oxidase family. HemW subfamily.</text>
</comment>
<dbReference type="GO" id="GO:0006779">
    <property type="term" value="P:porphyrin-containing compound biosynthetic process"/>
    <property type="evidence" value="ECO:0007669"/>
    <property type="project" value="InterPro"/>
</dbReference>
<dbReference type="NCBIfam" id="TIGR00539">
    <property type="entry name" value="hemN_rel"/>
    <property type="match status" value="1"/>
</dbReference>
<dbReference type="GO" id="GO:0004109">
    <property type="term" value="F:coproporphyrinogen oxidase activity"/>
    <property type="evidence" value="ECO:0007669"/>
    <property type="project" value="InterPro"/>
</dbReference>
<keyword evidence="2" id="KW-0349">Heme</keyword>
<dbReference type="PANTHER" id="PTHR13932">
    <property type="entry name" value="COPROPORPHYRINIGEN III OXIDASE"/>
    <property type="match status" value="1"/>
</dbReference>
<keyword evidence="2" id="KW-0479">Metal-binding</keyword>
<dbReference type="InterPro" id="IPR004559">
    <property type="entry name" value="HemW-like"/>
</dbReference>
<dbReference type="RefSeq" id="WP_150023330.1">
    <property type="nucleotide sequence ID" value="NZ_VWOJ01000002.1"/>
</dbReference>
<dbReference type="InterPro" id="IPR006638">
    <property type="entry name" value="Elp3/MiaA/NifB-like_rSAM"/>
</dbReference>
<keyword evidence="2" id="KW-0408">Iron</keyword>
<evidence type="ECO:0000256" key="2">
    <source>
        <dbReference type="RuleBase" id="RU364116"/>
    </source>
</evidence>
<dbReference type="SFLD" id="SFLDG01065">
    <property type="entry name" value="anaerobic_coproporphyrinogen-I"/>
    <property type="match status" value="1"/>
</dbReference>
<dbReference type="PANTHER" id="PTHR13932:SF5">
    <property type="entry name" value="RADICAL S-ADENOSYL METHIONINE DOMAIN-CONTAINING PROTEIN 1, MITOCHONDRIAL"/>
    <property type="match status" value="1"/>
</dbReference>
<dbReference type="SMART" id="SM00729">
    <property type="entry name" value="Elp3"/>
    <property type="match status" value="1"/>
</dbReference>
<dbReference type="PROSITE" id="PS51918">
    <property type="entry name" value="RADICAL_SAM"/>
    <property type="match status" value="1"/>
</dbReference>
<dbReference type="EMBL" id="VWOJ01000002">
    <property type="protein sequence ID" value="KAA5804063.1"/>
    <property type="molecule type" value="Genomic_DNA"/>
</dbReference>
<dbReference type="GO" id="GO:0005737">
    <property type="term" value="C:cytoplasm"/>
    <property type="evidence" value="ECO:0007669"/>
    <property type="project" value="UniProtKB-SubCell"/>
</dbReference>
<proteinExistence type="inferred from homology"/>
<evidence type="ECO:0000313" key="5">
    <source>
        <dbReference type="Proteomes" id="UP000325122"/>
    </source>
</evidence>
<dbReference type="SFLD" id="SFLDF00288">
    <property type="entry name" value="HemN-like__clustered_with_nucl"/>
    <property type="match status" value="1"/>
</dbReference>
<keyword evidence="2" id="KW-0963">Cytoplasm</keyword>
<organism evidence="4 5">
    <name type="scientific">Alkalicaulis satelles</name>
    <dbReference type="NCBI Taxonomy" id="2609175"/>
    <lineage>
        <taxon>Bacteria</taxon>
        <taxon>Pseudomonadati</taxon>
        <taxon>Pseudomonadota</taxon>
        <taxon>Alphaproteobacteria</taxon>
        <taxon>Maricaulales</taxon>
        <taxon>Maricaulaceae</taxon>
        <taxon>Alkalicaulis</taxon>
    </lineage>
</organism>
<evidence type="ECO:0000256" key="1">
    <source>
        <dbReference type="ARBA" id="ARBA00006100"/>
    </source>
</evidence>
<keyword evidence="2" id="KW-0004">4Fe-4S</keyword>
<dbReference type="InterPro" id="IPR034505">
    <property type="entry name" value="Coproporphyrinogen-III_oxidase"/>
</dbReference>
<dbReference type="SUPFAM" id="SSF102114">
    <property type="entry name" value="Radical SAM enzymes"/>
    <property type="match status" value="1"/>
</dbReference>
<dbReference type="InterPro" id="IPR007197">
    <property type="entry name" value="rSAM"/>
</dbReference>
<keyword evidence="2" id="KW-0949">S-adenosyl-L-methionine</keyword>
<feature type="domain" description="Radical SAM core" evidence="3">
    <location>
        <begin position="2"/>
        <end position="235"/>
    </location>
</feature>
<reference evidence="4 5" key="1">
    <citation type="submission" date="2019-09" db="EMBL/GenBank/DDBJ databases">
        <authorList>
            <person name="Kevbrin V."/>
            <person name="Grouzdev D.S."/>
        </authorList>
    </citation>
    <scope>NUCLEOTIDE SEQUENCE [LARGE SCALE GENOMIC DNA]</scope>
    <source>
        <strain evidence="4 5">G-192</strain>
    </source>
</reference>
<evidence type="ECO:0000313" key="4">
    <source>
        <dbReference type="EMBL" id="KAA5804063.1"/>
    </source>
</evidence>
<keyword evidence="2" id="KW-0411">Iron-sulfur</keyword>